<dbReference type="Proteomes" id="UP000737391">
    <property type="component" value="Unassembled WGS sequence"/>
</dbReference>
<comment type="caution">
    <text evidence="1">The sequence shown here is derived from an EMBL/GenBank/DDBJ whole genome shotgun (WGS) entry which is preliminary data.</text>
</comment>
<keyword evidence="2" id="KW-1185">Reference proteome</keyword>
<gene>
    <name evidence="1" type="ORF">FAGAP_4912</name>
</gene>
<sequence>MPPQMYPLGPTNPEYSKYVDYFNDNWKHALKIATVRKVFRVRNKELAASHRWRRHKRYGGQSVHRARLLFHGTTRACNAGEEKSGGKMKWCNKSDCGLCGILRNSFKVSKSSIIKIRYVRQNRRPQNMMVASQQRTAPDSGYDSVEGLAIGEGGILTERETVVYRDDAIVPVAVIMYETFPYKRTRISGIGSDTPLAAYTLALVVTSREIVYVLTGTLSIATMRTGEQRNKKKTLGSIGLMRNQGIEPWAPRRCSNGNGEFYH</sequence>
<protein>
    <submittedName>
        <fullName evidence="1">Uncharacterized protein</fullName>
    </submittedName>
</protein>
<evidence type="ECO:0000313" key="2">
    <source>
        <dbReference type="Proteomes" id="UP000737391"/>
    </source>
</evidence>
<name>A0A9P5BBE1_9HYPO</name>
<organism evidence="1 2">
    <name type="scientific">Fusarium agapanthi</name>
    <dbReference type="NCBI Taxonomy" id="1803897"/>
    <lineage>
        <taxon>Eukaryota</taxon>
        <taxon>Fungi</taxon>
        <taxon>Dikarya</taxon>
        <taxon>Ascomycota</taxon>
        <taxon>Pezizomycotina</taxon>
        <taxon>Sordariomycetes</taxon>
        <taxon>Hypocreomycetidae</taxon>
        <taxon>Hypocreales</taxon>
        <taxon>Nectriaceae</taxon>
        <taxon>Fusarium</taxon>
        <taxon>Fusarium fujikuroi species complex</taxon>
    </lineage>
</organism>
<reference evidence="1" key="1">
    <citation type="submission" date="2020-01" db="EMBL/GenBank/DDBJ databases">
        <title>Identification and distribution of gene clusters putatively required for synthesis of sphingolipid metabolism inhibitors in phylogenetically diverse species of the filamentous fungus Fusarium.</title>
        <authorList>
            <person name="Kim H.-S."/>
            <person name="Busman M."/>
            <person name="Brown D.W."/>
            <person name="Divon H."/>
            <person name="Uhlig S."/>
            <person name="Proctor R.H."/>
        </authorList>
    </citation>
    <scope>NUCLEOTIDE SEQUENCE</scope>
    <source>
        <strain evidence="1">NRRL 31653</strain>
    </source>
</reference>
<accession>A0A9P5BBE1</accession>
<dbReference type="Gene3D" id="3.90.228.10">
    <property type="match status" value="1"/>
</dbReference>
<dbReference type="AlphaFoldDB" id="A0A9P5BBE1"/>
<dbReference type="EMBL" id="LUFC02000302">
    <property type="protein sequence ID" value="KAF4498899.1"/>
    <property type="molecule type" value="Genomic_DNA"/>
</dbReference>
<dbReference type="Gene3D" id="6.20.320.10">
    <property type="match status" value="1"/>
</dbReference>
<proteinExistence type="predicted"/>
<dbReference type="SUPFAM" id="SSF56399">
    <property type="entry name" value="ADP-ribosylation"/>
    <property type="match status" value="1"/>
</dbReference>
<evidence type="ECO:0000313" key="1">
    <source>
        <dbReference type="EMBL" id="KAF4498899.1"/>
    </source>
</evidence>
<dbReference type="OrthoDB" id="9514740at2759"/>